<organism evidence="3 4">
    <name type="scientific">Acetobacterium bakii</name>
    <dbReference type="NCBI Taxonomy" id="52689"/>
    <lineage>
        <taxon>Bacteria</taxon>
        <taxon>Bacillati</taxon>
        <taxon>Bacillota</taxon>
        <taxon>Clostridia</taxon>
        <taxon>Eubacteriales</taxon>
        <taxon>Eubacteriaceae</taxon>
        <taxon>Acetobacterium</taxon>
    </lineage>
</organism>
<dbReference type="Gene3D" id="1.10.443.10">
    <property type="entry name" value="Intergrase catalytic core"/>
    <property type="match status" value="1"/>
</dbReference>
<dbReference type="GO" id="GO:0006310">
    <property type="term" value="P:DNA recombination"/>
    <property type="evidence" value="ECO:0007669"/>
    <property type="project" value="UniProtKB-KW"/>
</dbReference>
<evidence type="ECO:0000313" key="4">
    <source>
        <dbReference type="Proteomes" id="UP000036873"/>
    </source>
</evidence>
<feature type="domain" description="Tyr recombinase" evidence="2">
    <location>
        <begin position="1"/>
        <end position="100"/>
    </location>
</feature>
<gene>
    <name evidence="3" type="ORF">AKG39_12160</name>
</gene>
<reference evidence="4" key="1">
    <citation type="submission" date="2015-07" db="EMBL/GenBank/DDBJ databases">
        <title>Draft genome sequence of Acetobacterium bakii DSM 8293, a potential psychrophilic chemical producer through syngas fermentation.</title>
        <authorList>
            <person name="Song Y."/>
            <person name="Hwang S."/>
            <person name="Cho B.-K."/>
        </authorList>
    </citation>
    <scope>NUCLEOTIDE SEQUENCE [LARGE SCALE GENOMIC DNA]</scope>
    <source>
        <strain evidence="4">DSM 8239</strain>
    </source>
</reference>
<dbReference type="STRING" id="52689.AKG39_12160"/>
<dbReference type="OrthoDB" id="9785687at2"/>
<sequence length="100" mass="11547">MDDKEALELLEEEPIKYRLALNLLIFSGLRRGEIGGLKWSGIDFDDKIITVKRALKYIAGVGLFEGETKTFKSRRSIKLPDFIFDCLSHIRFGNWRSALR</sequence>
<evidence type="ECO:0000313" key="3">
    <source>
        <dbReference type="EMBL" id="KNZ41370.1"/>
    </source>
</evidence>
<dbReference type="GO" id="GO:0015074">
    <property type="term" value="P:DNA integration"/>
    <property type="evidence" value="ECO:0007669"/>
    <property type="project" value="InterPro"/>
</dbReference>
<accession>A0A0L6U0Q1</accession>
<dbReference type="InterPro" id="IPR002104">
    <property type="entry name" value="Integrase_catalytic"/>
</dbReference>
<dbReference type="EMBL" id="LGYO01000031">
    <property type="protein sequence ID" value="KNZ41370.1"/>
    <property type="molecule type" value="Genomic_DNA"/>
</dbReference>
<evidence type="ECO:0000259" key="2">
    <source>
        <dbReference type="PROSITE" id="PS51898"/>
    </source>
</evidence>
<evidence type="ECO:0000256" key="1">
    <source>
        <dbReference type="ARBA" id="ARBA00023172"/>
    </source>
</evidence>
<dbReference type="SUPFAM" id="SSF56349">
    <property type="entry name" value="DNA breaking-rejoining enzymes"/>
    <property type="match status" value="1"/>
</dbReference>
<dbReference type="AlphaFoldDB" id="A0A0L6U0Q1"/>
<dbReference type="InterPro" id="IPR013762">
    <property type="entry name" value="Integrase-like_cat_sf"/>
</dbReference>
<dbReference type="PROSITE" id="PS51898">
    <property type="entry name" value="TYR_RECOMBINASE"/>
    <property type="match status" value="1"/>
</dbReference>
<keyword evidence="4" id="KW-1185">Reference proteome</keyword>
<dbReference type="RefSeq" id="WP_050740671.1">
    <property type="nucleotide sequence ID" value="NZ_LGYO01000031.1"/>
</dbReference>
<proteinExistence type="predicted"/>
<dbReference type="InterPro" id="IPR011010">
    <property type="entry name" value="DNA_brk_join_enz"/>
</dbReference>
<name>A0A0L6U0Q1_9FIRM</name>
<dbReference type="Proteomes" id="UP000036873">
    <property type="component" value="Unassembled WGS sequence"/>
</dbReference>
<dbReference type="GO" id="GO:0003677">
    <property type="term" value="F:DNA binding"/>
    <property type="evidence" value="ECO:0007669"/>
    <property type="project" value="InterPro"/>
</dbReference>
<protein>
    <recommendedName>
        <fullName evidence="2">Tyr recombinase domain-containing protein</fullName>
    </recommendedName>
</protein>
<keyword evidence="1" id="KW-0233">DNA recombination</keyword>
<comment type="caution">
    <text evidence="3">The sequence shown here is derived from an EMBL/GenBank/DDBJ whole genome shotgun (WGS) entry which is preliminary data.</text>
</comment>
<dbReference type="Pfam" id="PF00589">
    <property type="entry name" value="Phage_integrase"/>
    <property type="match status" value="1"/>
</dbReference>